<gene>
    <name evidence="3" type="ORF">LX80_02477</name>
</gene>
<dbReference type="InterPro" id="IPR051021">
    <property type="entry name" value="Mito_Ser/Thr_phosphatase"/>
</dbReference>
<dbReference type="InterPro" id="IPR013078">
    <property type="entry name" value="His_Pase_superF_clade-1"/>
</dbReference>
<dbReference type="Proteomes" id="UP000249720">
    <property type="component" value="Unassembled WGS sequence"/>
</dbReference>
<evidence type="ECO:0000313" key="3">
    <source>
        <dbReference type="EMBL" id="PZX60699.1"/>
    </source>
</evidence>
<keyword evidence="1" id="KW-0378">Hydrolase</keyword>
<dbReference type="AlphaFoldDB" id="A0A2W7S1F4"/>
<dbReference type="PANTHER" id="PTHR20935">
    <property type="entry name" value="PHOSPHOGLYCERATE MUTASE-RELATED"/>
    <property type="match status" value="1"/>
</dbReference>
<organism evidence="3 4">
    <name type="scientific">Hydrotalea sandarakina</name>
    <dbReference type="NCBI Taxonomy" id="1004304"/>
    <lineage>
        <taxon>Bacteria</taxon>
        <taxon>Pseudomonadati</taxon>
        <taxon>Bacteroidota</taxon>
        <taxon>Chitinophagia</taxon>
        <taxon>Chitinophagales</taxon>
        <taxon>Chitinophagaceae</taxon>
        <taxon>Hydrotalea</taxon>
    </lineage>
</organism>
<dbReference type="RefSeq" id="WP_111296917.1">
    <property type="nucleotide sequence ID" value="NZ_QKZV01000009.1"/>
</dbReference>
<accession>A0A2W7S1F4</accession>
<dbReference type="EMBL" id="QKZV01000009">
    <property type="protein sequence ID" value="PZX60699.1"/>
    <property type="molecule type" value="Genomic_DNA"/>
</dbReference>
<evidence type="ECO:0000313" key="4">
    <source>
        <dbReference type="Proteomes" id="UP000249720"/>
    </source>
</evidence>
<dbReference type="Pfam" id="PF00300">
    <property type="entry name" value="His_Phos_1"/>
    <property type="match status" value="1"/>
</dbReference>
<proteinExistence type="predicted"/>
<name>A0A2W7S1F4_9BACT</name>
<dbReference type="Gene3D" id="3.40.50.1240">
    <property type="entry name" value="Phosphoglycerate mutase-like"/>
    <property type="match status" value="1"/>
</dbReference>
<feature type="binding site" evidence="2">
    <location>
        <position position="56"/>
    </location>
    <ligand>
        <name>substrate</name>
    </ligand>
</feature>
<dbReference type="OrthoDB" id="9810154at2"/>
<sequence>MKQLIIVRHAKTNIDAPTDFERTLTEKGHNEADEMAQKLLHENIKLDAIISSNAVRALSTAKHFLKAYQHNGMLLNQSIIEAPELYNADVSTFFEVVEGLDDSIQSIALFSHNNGISEFAYKCSNYRNDIVPLPTCGMVGIQVNTESWQQFGTATKQFLFFYAPQKN</sequence>
<dbReference type="SUPFAM" id="SSF53254">
    <property type="entry name" value="Phosphoglycerate mutase-like"/>
    <property type="match status" value="1"/>
</dbReference>
<keyword evidence="4" id="KW-1185">Reference proteome</keyword>
<protein>
    <submittedName>
        <fullName evidence="3">Phosphohistidine phosphatase</fullName>
    </submittedName>
</protein>
<dbReference type="PANTHER" id="PTHR20935:SF1">
    <property type="entry name" value="SLL1549 PROTEIN"/>
    <property type="match status" value="1"/>
</dbReference>
<dbReference type="InterPro" id="IPR029033">
    <property type="entry name" value="His_PPase_superfam"/>
</dbReference>
<dbReference type="CDD" id="cd07067">
    <property type="entry name" value="HP_PGM_like"/>
    <property type="match status" value="1"/>
</dbReference>
<comment type="caution">
    <text evidence="3">The sequence shown here is derived from an EMBL/GenBank/DDBJ whole genome shotgun (WGS) entry which is preliminary data.</text>
</comment>
<reference evidence="3 4" key="1">
    <citation type="submission" date="2018-06" db="EMBL/GenBank/DDBJ databases">
        <title>Genomic Encyclopedia of Archaeal and Bacterial Type Strains, Phase II (KMG-II): from individual species to whole genera.</title>
        <authorList>
            <person name="Goeker M."/>
        </authorList>
    </citation>
    <scope>NUCLEOTIDE SEQUENCE [LARGE SCALE GENOMIC DNA]</scope>
    <source>
        <strain evidence="3 4">DSM 23241</strain>
    </source>
</reference>
<evidence type="ECO:0000256" key="1">
    <source>
        <dbReference type="ARBA" id="ARBA00022801"/>
    </source>
</evidence>
<evidence type="ECO:0000256" key="2">
    <source>
        <dbReference type="PIRSR" id="PIRSR613078-2"/>
    </source>
</evidence>
<dbReference type="GO" id="GO:0016787">
    <property type="term" value="F:hydrolase activity"/>
    <property type="evidence" value="ECO:0007669"/>
    <property type="project" value="UniProtKB-KW"/>
</dbReference>